<dbReference type="OrthoDB" id="19798at2759"/>
<evidence type="ECO:0000256" key="1">
    <source>
        <dbReference type="ARBA" id="ARBA00004127"/>
    </source>
</evidence>
<organism evidence="8 9">
    <name type="scientific">Capsaspora owczarzaki (strain ATCC 30864)</name>
    <dbReference type="NCBI Taxonomy" id="595528"/>
    <lineage>
        <taxon>Eukaryota</taxon>
        <taxon>Filasterea</taxon>
        <taxon>Capsaspora</taxon>
    </lineage>
</organism>
<dbReference type="Pfam" id="PF06454">
    <property type="entry name" value="THH1_TOM1-3_dom"/>
    <property type="match status" value="1"/>
</dbReference>
<dbReference type="AlphaFoldDB" id="A0A0D2UKT0"/>
<evidence type="ECO:0000313" key="9">
    <source>
        <dbReference type="Proteomes" id="UP000008743"/>
    </source>
</evidence>
<protein>
    <recommendedName>
        <fullName evidence="7">THH1/TOM1/TOM3 domain-containing protein</fullName>
    </recommendedName>
</protein>
<feature type="transmembrane region" description="Helical" evidence="6">
    <location>
        <begin position="238"/>
        <end position="256"/>
    </location>
</feature>
<dbReference type="Proteomes" id="UP000008743">
    <property type="component" value="Unassembled WGS sequence"/>
</dbReference>
<evidence type="ECO:0000256" key="5">
    <source>
        <dbReference type="ARBA" id="ARBA00023136"/>
    </source>
</evidence>
<feature type="transmembrane region" description="Helical" evidence="6">
    <location>
        <begin position="163"/>
        <end position="186"/>
    </location>
</feature>
<keyword evidence="5 6" id="KW-0472">Membrane</keyword>
<keyword evidence="9" id="KW-1185">Reference proteome</keyword>
<dbReference type="InterPro" id="IPR040226">
    <property type="entry name" value="THH1/TOM1/TOM3"/>
</dbReference>
<evidence type="ECO:0000259" key="7">
    <source>
        <dbReference type="Pfam" id="PF06454"/>
    </source>
</evidence>
<name>A0A0D2UKT0_CAPO3</name>
<gene>
    <name evidence="8" type="ORF">CAOG_006088</name>
</gene>
<feature type="domain" description="THH1/TOM1/TOM3" evidence="7">
    <location>
        <begin position="6"/>
        <end position="261"/>
    </location>
</feature>
<keyword evidence="4 6" id="KW-1133">Transmembrane helix</keyword>
<dbReference type="PhylomeDB" id="A0A0D2UKT0"/>
<dbReference type="PANTHER" id="PTHR31142">
    <property type="entry name" value="TOBAMOVIRUS MULTIPLICATION PROTEIN 1-LIKE ISOFORM X1"/>
    <property type="match status" value="1"/>
</dbReference>
<accession>A0A0D2UKT0</accession>
<feature type="transmembrane region" description="Helical" evidence="6">
    <location>
        <begin position="122"/>
        <end position="143"/>
    </location>
</feature>
<feature type="transmembrane region" description="Helical" evidence="6">
    <location>
        <begin position="207"/>
        <end position="226"/>
    </location>
</feature>
<evidence type="ECO:0000313" key="8">
    <source>
        <dbReference type="EMBL" id="KJE95661.1"/>
    </source>
</evidence>
<evidence type="ECO:0000256" key="3">
    <source>
        <dbReference type="ARBA" id="ARBA00022692"/>
    </source>
</evidence>
<reference evidence="9" key="1">
    <citation type="submission" date="2011-02" db="EMBL/GenBank/DDBJ databases">
        <title>The Genome Sequence of Capsaspora owczarzaki ATCC 30864.</title>
        <authorList>
            <person name="Russ C."/>
            <person name="Cuomo C."/>
            <person name="Burger G."/>
            <person name="Gray M.W."/>
            <person name="Holland P.W.H."/>
            <person name="King N."/>
            <person name="Lang F.B.F."/>
            <person name="Roger A.J."/>
            <person name="Ruiz-Trillo I."/>
            <person name="Young S.K."/>
            <person name="Zeng Q."/>
            <person name="Gargeya S."/>
            <person name="Alvarado L."/>
            <person name="Berlin A."/>
            <person name="Chapman S.B."/>
            <person name="Chen Z."/>
            <person name="Freedman E."/>
            <person name="Gellesch M."/>
            <person name="Goldberg J."/>
            <person name="Griggs A."/>
            <person name="Gujja S."/>
            <person name="Heilman E."/>
            <person name="Heiman D."/>
            <person name="Howarth C."/>
            <person name="Mehta T."/>
            <person name="Neiman D."/>
            <person name="Pearson M."/>
            <person name="Roberts A."/>
            <person name="Saif S."/>
            <person name="Shea T."/>
            <person name="Shenoy N."/>
            <person name="Sisk P."/>
            <person name="Stolte C."/>
            <person name="Sykes S."/>
            <person name="White J."/>
            <person name="Yandava C."/>
            <person name="Haas B."/>
            <person name="Nusbaum C."/>
            <person name="Birren B."/>
        </authorList>
    </citation>
    <scope>NUCLEOTIDE SEQUENCE</scope>
    <source>
        <strain evidence="9">ATCC 30864</strain>
    </source>
</reference>
<proteinExistence type="inferred from homology"/>
<evidence type="ECO:0000256" key="6">
    <source>
        <dbReference type="SAM" id="Phobius"/>
    </source>
</evidence>
<dbReference type="InParanoid" id="A0A0D2UKT0"/>
<feature type="transmembrane region" description="Helical" evidence="6">
    <location>
        <begin position="78"/>
        <end position="102"/>
    </location>
</feature>
<sequence>MSDDEMWNGRDWACLILYTTLFAITGTLFALNVRKAETWRWNPQRLFFVLLLFQSAGRIVYFILAIGERNKYFPVNDVAISVTASIPASIFFTTFTVLLYTWSRVVTRFSRSLRGIGAFSSFTPFCILINVLVYFNVIIHFALRYSVEDGSNEDQVEHSYAYIIGAFSVLLALVFFICGLQLFFFLRSDPHYSSQARTNEMLTSISMLTMLCLFCFSFRASIIFVYLTDISSHFTVSLLYYTFSELLPSSVMLFIFRKLPDGAVEFAVANANRGGYGTMSTPRKRSSVRGAVTVGLHKAHDQGQVFPVTGGTEQSTFGVLATSASSSAVSSRFTTLYGPVGTDHSAMSTERLLDQVDEAGVEDEEA</sequence>
<feature type="transmembrane region" description="Helical" evidence="6">
    <location>
        <begin position="12"/>
        <end position="33"/>
    </location>
</feature>
<dbReference type="InterPro" id="IPR009457">
    <property type="entry name" value="THH1/TOM1/TOM3_dom"/>
</dbReference>
<comment type="similarity">
    <text evidence="2">Belongs to the plant tobamovirus multiplication TOM1 protein family.</text>
</comment>
<dbReference type="PANTHER" id="PTHR31142:SF3">
    <property type="entry name" value="THH1_TOM1_TOM3 DOMAIN-CONTAINING PROTEIN"/>
    <property type="match status" value="1"/>
</dbReference>
<dbReference type="EMBL" id="KE346369">
    <property type="protein sequence ID" value="KJE95661.1"/>
    <property type="molecule type" value="Genomic_DNA"/>
</dbReference>
<keyword evidence="3 6" id="KW-0812">Transmembrane</keyword>
<dbReference type="GO" id="GO:0012505">
    <property type="term" value="C:endomembrane system"/>
    <property type="evidence" value="ECO:0007669"/>
    <property type="project" value="UniProtKB-SubCell"/>
</dbReference>
<evidence type="ECO:0000256" key="2">
    <source>
        <dbReference type="ARBA" id="ARBA00006779"/>
    </source>
</evidence>
<dbReference type="RefSeq" id="XP_004345678.1">
    <property type="nucleotide sequence ID" value="XM_004345628.2"/>
</dbReference>
<feature type="transmembrane region" description="Helical" evidence="6">
    <location>
        <begin position="45"/>
        <end position="66"/>
    </location>
</feature>
<comment type="subcellular location">
    <subcellularLocation>
        <location evidence="1">Endomembrane system</location>
        <topology evidence="1">Multi-pass membrane protein</topology>
    </subcellularLocation>
</comment>
<evidence type="ECO:0000256" key="4">
    <source>
        <dbReference type="ARBA" id="ARBA00022989"/>
    </source>
</evidence>